<dbReference type="InterPro" id="IPR038187">
    <property type="entry name" value="NAC_A/B_dom_sf"/>
</dbReference>
<evidence type="ECO:0000256" key="4">
    <source>
        <dbReference type="ARBA" id="ARBA00030300"/>
    </source>
</evidence>
<dbReference type="Pfam" id="PF01849">
    <property type="entry name" value="NAC"/>
    <property type="match status" value="1"/>
</dbReference>
<comment type="subcellular location">
    <subcellularLocation>
        <location evidence="1">Cytoplasm</location>
    </subcellularLocation>
</comment>
<organism evidence="6 7">
    <name type="scientific">Tilletia indica</name>
    <dbReference type="NCBI Taxonomy" id="43049"/>
    <lineage>
        <taxon>Eukaryota</taxon>
        <taxon>Fungi</taxon>
        <taxon>Dikarya</taxon>
        <taxon>Basidiomycota</taxon>
        <taxon>Ustilaginomycotina</taxon>
        <taxon>Exobasidiomycetes</taxon>
        <taxon>Tilletiales</taxon>
        <taxon>Tilletiaceae</taxon>
        <taxon>Tilletia</taxon>
    </lineage>
</organism>
<dbReference type="PROSITE" id="PS51151">
    <property type="entry name" value="NAC_AB"/>
    <property type="match status" value="1"/>
</dbReference>
<dbReference type="Proteomes" id="UP000077521">
    <property type="component" value="Unassembled WGS sequence"/>
</dbReference>
<proteinExistence type="inferred from homology"/>
<gene>
    <name evidence="6" type="ORF">A4X13_0g855</name>
</gene>
<evidence type="ECO:0000313" key="6">
    <source>
        <dbReference type="EMBL" id="KAE8259696.1"/>
    </source>
</evidence>
<dbReference type="Pfam" id="PF19026">
    <property type="entry name" value="UBA_HYPK"/>
    <property type="match status" value="1"/>
</dbReference>
<reference evidence="6" key="1">
    <citation type="submission" date="2016-04" db="EMBL/GenBank/DDBJ databases">
        <authorList>
            <person name="Nguyen H.D."/>
            <person name="Samba Siva P."/>
            <person name="Cullis J."/>
            <person name="Levesque C.A."/>
            <person name="Hambleton S."/>
        </authorList>
    </citation>
    <scope>NUCLEOTIDE SEQUENCE</scope>
    <source>
        <strain evidence="6">DAOMC 236416</strain>
    </source>
</reference>
<dbReference type="Gene3D" id="1.10.8.10">
    <property type="entry name" value="DNA helicase RuvA subunit, C-terminal domain"/>
    <property type="match status" value="1"/>
</dbReference>
<dbReference type="Gene3D" id="2.20.70.30">
    <property type="entry name" value="Nascent polypeptide-associated complex domain"/>
    <property type="match status" value="1"/>
</dbReference>
<dbReference type="InterPro" id="IPR002715">
    <property type="entry name" value="Nas_poly-pep-assoc_cplx_dom"/>
</dbReference>
<evidence type="ECO:0000256" key="2">
    <source>
        <dbReference type="ARBA" id="ARBA00009882"/>
    </source>
</evidence>
<reference evidence="6" key="2">
    <citation type="journal article" date="2019" name="IMA Fungus">
        <title>Genome sequencing and comparison of five Tilletia species to identify candidate genes for the detection of regulated species infecting wheat.</title>
        <authorList>
            <person name="Nguyen H.D.T."/>
            <person name="Sultana T."/>
            <person name="Kesanakurti P."/>
            <person name="Hambleton S."/>
        </authorList>
    </citation>
    <scope>NUCLEOTIDE SEQUENCE</scope>
    <source>
        <strain evidence="6">DAOMC 236416</strain>
    </source>
</reference>
<dbReference type="PANTHER" id="PTHR21713">
    <property type="entry name" value="NASCENT POLYPEPTIDE ASSOCIATED COMPLEX ALPHA SUBUNIT-RELATED"/>
    <property type="match status" value="1"/>
</dbReference>
<dbReference type="AlphaFoldDB" id="A0A177TG53"/>
<dbReference type="InterPro" id="IPR044034">
    <property type="entry name" value="NAC-like_UBA"/>
</dbReference>
<feature type="region of interest" description="Disordered" evidence="5">
    <location>
        <begin position="1"/>
        <end position="42"/>
    </location>
</feature>
<comment type="caution">
    <text evidence="6">The sequence shown here is derived from an EMBL/GenBank/DDBJ whole genome shotgun (WGS) entry which is preliminary data.</text>
</comment>
<feature type="compositionally biased region" description="Acidic residues" evidence="5">
    <location>
        <begin position="1"/>
        <end position="12"/>
    </location>
</feature>
<accession>A0A177TG53</accession>
<evidence type="ECO:0000256" key="5">
    <source>
        <dbReference type="SAM" id="MobiDB-lite"/>
    </source>
</evidence>
<evidence type="ECO:0000313" key="7">
    <source>
        <dbReference type="Proteomes" id="UP000077521"/>
    </source>
</evidence>
<keyword evidence="7" id="KW-1185">Reference proteome</keyword>
<dbReference type="GO" id="GO:0005854">
    <property type="term" value="C:nascent polypeptide-associated complex"/>
    <property type="evidence" value="ECO:0007669"/>
    <property type="project" value="InterPro"/>
</dbReference>
<comment type="similarity">
    <text evidence="2">Belongs to the NAC-alpha family.</text>
</comment>
<dbReference type="PIRSF" id="PIRSF015901">
    <property type="entry name" value="NAC_alpha"/>
    <property type="match status" value="1"/>
</dbReference>
<dbReference type="InterPro" id="IPR016641">
    <property type="entry name" value="EGD2/NACA0like"/>
</dbReference>
<dbReference type="SMART" id="SM01407">
    <property type="entry name" value="NAC"/>
    <property type="match status" value="1"/>
</dbReference>
<dbReference type="CDD" id="cd22054">
    <property type="entry name" value="NAC_NACA"/>
    <property type="match status" value="1"/>
</dbReference>
<sequence length="205" mass="22352">MATIEEVTDEVQDLNVADSSDENDNGEVSVPDRIQSRAERKSRKALQNLGLKRVTGINRVTMRQPRGRLVVISNPEVYKSANSDCYIVFGEAKNEDMGLAAQQAALSQQQQQAQQNEAQQRLVSESFAQQMAQLNAASASGKEKADGEGAAVEEEEDESEPIDEDGVDPKDIELVMAQVGCTRRKAVKALRDSKGELIDAIMNAS</sequence>
<dbReference type="EMBL" id="LWDF02000029">
    <property type="protein sequence ID" value="KAE8259696.1"/>
    <property type="molecule type" value="Genomic_DNA"/>
</dbReference>
<evidence type="ECO:0000256" key="1">
    <source>
        <dbReference type="ARBA" id="ARBA00004496"/>
    </source>
</evidence>
<feature type="compositionally biased region" description="Acidic residues" evidence="5">
    <location>
        <begin position="151"/>
        <end position="166"/>
    </location>
</feature>
<protein>
    <recommendedName>
        <fullName evidence="3">Nascent polypeptide-associated complex subunit alpha</fullName>
    </recommendedName>
    <alternativeName>
        <fullName evidence="4">Alpha-NAC</fullName>
    </alternativeName>
</protein>
<feature type="region of interest" description="Disordered" evidence="5">
    <location>
        <begin position="134"/>
        <end position="170"/>
    </location>
</feature>
<evidence type="ECO:0000256" key="3">
    <source>
        <dbReference type="ARBA" id="ARBA00014437"/>
    </source>
</evidence>
<name>A0A177TG53_9BASI</name>
<dbReference type="OrthoDB" id="3169036at2759"/>